<dbReference type="GO" id="GO:0043137">
    <property type="term" value="P:DNA replication, removal of RNA primer"/>
    <property type="evidence" value="ECO:0007669"/>
    <property type="project" value="TreeGrafter"/>
</dbReference>
<evidence type="ECO:0000256" key="4">
    <source>
        <dbReference type="ARBA" id="ARBA00012180"/>
    </source>
</evidence>
<evidence type="ECO:0000256" key="2">
    <source>
        <dbReference type="ARBA" id="ARBA00005300"/>
    </source>
</evidence>
<evidence type="ECO:0000256" key="7">
    <source>
        <dbReference type="ARBA" id="ARBA00022759"/>
    </source>
</evidence>
<dbReference type="InterPro" id="IPR050092">
    <property type="entry name" value="RNase_H"/>
</dbReference>
<dbReference type="GO" id="GO:0004523">
    <property type="term" value="F:RNA-DNA hybrid ribonuclease activity"/>
    <property type="evidence" value="ECO:0007669"/>
    <property type="project" value="UniProtKB-UniRule"/>
</dbReference>
<comment type="similarity">
    <text evidence="2 10">Belongs to the RNase H family.</text>
</comment>
<comment type="catalytic activity">
    <reaction evidence="1 10">
        <text>Endonucleolytic cleavage to 5'-phosphomonoester.</text>
        <dbReference type="EC" id="3.1.26.4"/>
    </reaction>
</comment>
<keyword evidence="9 10" id="KW-0460">Magnesium</keyword>
<dbReference type="PROSITE" id="PS50879">
    <property type="entry name" value="RNASE_H_1"/>
    <property type="match status" value="1"/>
</dbReference>
<keyword evidence="5 10" id="KW-0540">Nuclease</keyword>
<feature type="binding site" evidence="10">
    <location>
        <position position="132"/>
    </location>
    <ligand>
        <name>Mg(2+)</name>
        <dbReference type="ChEBI" id="CHEBI:18420"/>
        <label>2</label>
    </ligand>
</feature>
<feature type="binding site" evidence="10">
    <location>
        <position position="7"/>
    </location>
    <ligand>
        <name>Mg(2+)</name>
        <dbReference type="ChEBI" id="CHEBI:18420"/>
        <label>1</label>
    </ligand>
</feature>
<dbReference type="NCBIfam" id="NF001236">
    <property type="entry name" value="PRK00203.1"/>
    <property type="match status" value="1"/>
</dbReference>
<comment type="subcellular location">
    <subcellularLocation>
        <location evidence="10">Cytoplasm</location>
    </subcellularLocation>
</comment>
<evidence type="ECO:0000256" key="8">
    <source>
        <dbReference type="ARBA" id="ARBA00022801"/>
    </source>
</evidence>
<evidence type="ECO:0000313" key="12">
    <source>
        <dbReference type="EMBL" id="TKJ39992.1"/>
    </source>
</evidence>
<evidence type="ECO:0000256" key="6">
    <source>
        <dbReference type="ARBA" id="ARBA00022723"/>
    </source>
</evidence>
<dbReference type="HAMAP" id="MF_00042">
    <property type="entry name" value="RNase_H"/>
    <property type="match status" value="1"/>
</dbReference>
<dbReference type="Gene3D" id="3.30.420.10">
    <property type="entry name" value="Ribonuclease H-like superfamily/Ribonuclease H"/>
    <property type="match status" value="1"/>
</dbReference>
<gene>
    <name evidence="10" type="primary">rnhA</name>
    <name evidence="12" type="ORF">CEE37_09660</name>
</gene>
<feature type="binding site" evidence="10">
    <location>
        <position position="68"/>
    </location>
    <ligand>
        <name>Mg(2+)</name>
        <dbReference type="ChEBI" id="CHEBI:18420"/>
        <label>1</label>
    </ligand>
</feature>
<comment type="cofactor">
    <cofactor evidence="10">
        <name>Mg(2+)</name>
        <dbReference type="ChEBI" id="CHEBI:18420"/>
    </cofactor>
    <text evidence="10">Binds 1 Mg(2+) ion per subunit. May bind a second metal ion at a regulatory site, or after substrate binding.</text>
</comment>
<dbReference type="GO" id="GO:0005737">
    <property type="term" value="C:cytoplasm"/>
    <property type="evidence" value="ECO:0007669"/>
    <property type="project" value="UniProtKB-SubCell"/>
</dbReference>
<keyword evidence="7 10" id="KW-0255">Endonuclease</keyword>
<organism evidence="12 13">
    <name type="scientific">candidate division LCP-89 bacterium B3_LCP</name>
    <dbReference type="NCBI Taxonomy" id="2012998"/>
    <lineage>
        <taxon>Bacteria</taxon>
        <taxon>Pseudomonadati</taxon>
        <taxon>Bacteria division LCP-89</taxon>
    </lineage>
</organism>
<comment type="function">
    <text evidence="10">Endonuclease that specifically degrades the RNA of RNA-DNA hybrids.</text>
</comment>
<dbReference type="InterPro" id="IPR022892">
    <property type="entry name" value="RNaseHI"/>
</dbReference>
<dbReference type="CDD" id="cd09278">
    <property type="entry name" value="RNase_HI_prokaryote_like"/>
    <property type="match status" value="1"/>
</dbReference>
<comment type="caution">
    <text evidence="12">The sequence shown here is derived from an EMBL/GenBank/DDBJ whole genome shotgun (WGS) entry which is preliminary data.</text>
</comment>
<dbReference type="GO" id="GO:0003676">
    <property type="term" value="F:nucleic acid binding"/>
    <property type="evidence" value="ECO:0007669"/>
    <property type="project" value="InterPro"/>
</dbReference>
<evidence type="ECO:0000256" key="9">
    <source>
        <dbReference type="ARBA" id="ARBA00022842"/>
    </source>
</evidence>
<dbReference type="EMBL" id="NJBN01000006">
    <property type="protein sequence ID" value="TKJ39992.1"/>
    <property type="molecule type" value="Genomic_DNA"/>
</dbReference>
<proteinExistence type="inferred from homology"/>
<dbReference type="Pfam" id="PF00075">
    <property type="entry name" value="RNase_H"/>
    <property type="match status" value="1"/>
</dbReference>
<dbReference type="PANTHER" id="PTHR10642">
    <property type="entry name" value="RIBONUCLEASE H1"/>
    <property type="match status" value="1"/>
</dbReference>
<reference evidence="12 13" key="1">
    <citation type="submission" date="2017-06" db="EMBL/GenBank/DDBJ databases">
        <title>Novel microbial phyla capable of carbon fixation and sulfur reduction in deep-sea sediments.</title>
        <authorList>
            <person name="Huang J."/>
            <person name="Baker B."/>
            <person name="Wang Y."/>
        </authorList>
    </citation>
    <scope>NUCLEOTIDE SEQUENCE [LARGE SCALE GENOMIC DNA]</scope>
    <source>
        <strain evidence="12">B3_LCP</strain>
    </source>
</reference>
<dbReference type="GO" id="GO:0000287">
    <property type="term" value="F:magnesium ion binding"/>
    <property type="evidence" value="ECO:0007669"/>
    <property type="project" value="UniProtKB-UniRule"/>
</dbReference>
<evidence type="ECO:0000256" key="5">
    <source>
        <dbReference type="ARBA" id="ARBA00022722"/>
    </source>
</evidence>
<dbReference type="InterPro" id="IPR036397">
    <property type="entry name" value="RNaseH_sf"/>
</dbReference>
<feature type="binding site" evidence="10">
    <location>
        <position position="46"/>
    </location>
    <ligand>
        <name>Mg(2+)</name>
        <dbReference type="ChEBI" id="CHEBI:18420"/>
        <label>1</label>
    </ligand>
</feature>
<keyword evidence="6 10" id="KW-0479">Metal-binding</keyword>
<dbReference type="Proteomes" id="UP000319619">
    <property type="component" value="Unassembled WGS sequence"/>
</dbReference>
<name>A0A532UYK2_UNCL8</name>
<comment type="subunit">
    <text evidence="3 10">Monomer.</text>
</comment>
<dbReference type="PANTHER" id="PTHR10642:SF26">
    <property type="entry name" value="RIBONUCLEASE H1"/>
    <property type="match status" value="1"/>
</dbReference>
<dbReference type="InterPro" id="IPR012337">
    <property type="entry name" value="RNaseH-like_sf"/>
</dbReference>
<evidence type="ECO:0000313" key="13">
    <source>
        <dbReference type="Proteomes" id="UP000319619"/>
    </source>
</evidence>
<accession>A0A532UYK2</accession>
<keyword evidence="10" id="KW-0963">Cytoplasm</keyword>
<sequence length="214" mass="23987">MIKIYTDGGCDKNPGGTGGWAFRIIDGDEITERSGRVESTTNNRMELMAAVQALESLQNSTDVELFSDSQYLVRGMKEWIFGWYKRGWKLKDGSPVKNVEIWQKLQQFSQLHKIKWNWVRGHADDPNNNRVDKLVQDAMKGKIITSGTARIRAASATPAVKLVKHKGKPVAVKIALKSSGDVMIDIPTEIKIDAIHLQKLIEDLVAALREVEES</sequence>
<protein>
    <recommendedName>
        <fullName evidence="4 10">Ribonuclease H</fullName>
        <shortName evidence="10">RNase H</shortName>
        <ecNumber evidence="4 10">3.1.26.4</ecNumber>
    </recommendedName>
</protein>
<dbReference type="EC" id="3.1.26.4" evidence="4 10"/>
<dbReference type="AlphaFoldDB" id="A0A532UYK2"/>
<dbReference type="SUPFAM" id="SSF53098">
    <property type="entry name" value="Ribonuclease H-like"/>
    <property type="match status" value="1"/>
</dbReference>
<evidence type="ECO:0000256" key="3">
    <source>
        <dbReference type="ARBA" id="ARBA00011245"/>
    </source>
</evidence>
<evidence type="ECO:0000256" key="10">
    <source>
        <dbReference type="HAMAP-Rule" id="MF_00042"/>
    </source>
</evidence>
<feature type="binding site" evidence="10">
    <location>
        <position position="7"/>
    </location>
    <ligand>
        <name>Mg(2+)</name>
        <dbReference type="ChEBI" id="CHEBI:18420"/>
        <label>2</label>
    </ligand>
</feature>
<evidence type="ECO:0000256" key="1">
    <source>
        <dbReference type="ARBA" id="ARBA00000077"/>
    </source>
</evidence>
<dbReference type="InterPro" id="IPR002156">
    <property type="entry name" value="RNaseH_domain"/>
</dbReference>
<feature type="domain" description="RNase H type-1" evidence="11">
    <location>
        <begin position="1"/>
        <end position="140"/>
    </location>
</feature>
<evidence type="ECO:0000259" key="11">
    <source>
        <dbReference type="PROSITE" id="PS50879"/>
    </source>
</evidence>
<keyword evidence="8 10" id="KW-0378">Hydrolase</keyword>